<dbReference type="PRINTS" id="PR00344">
    <property type="entry name" value="BCTRLSENSOR"/>
</dbReference>
<dbReference type="Pfam" id="PF00072">
    <property type="entry name" value="Response_reg"/>
    <property type="match status" value="1"/>
</dbReference>
<dbReference type="Pfam" id="PF00512">
    <property type="entry name" value="HisKA"/>
    <property type="match status" value="1"/>
</dbReference>
<dbReference type="SUPFAM" id="SSF55785">
    <property type="entry name" value="PYP-like sensor domain (PAS domain)"/>
    <property type="match status" value="1"/>
</dbReference>
<dbReference type="PANTHER" id="PTHR45339">
    <property type="entry name" value="HYBRID SIGNAL TRANSDUCTION HISTIDINE KINASE J"/>
    <property type="match status" value="1"/>
</dbReference>
<keyword evidence="3 5" id="KW-0597">Phosphoprotein</keyword>
<accession>A0A318TC42</accession>
<dbReference type="CDD" id="cd16922">
    <property type="entry name" value="HATPase_EvgS-ArcB-TorS-like"/>
    <property type="match status" value="1"/>
</dbReference>
<dbReference type="SMART" id="SM00448">
    <property type="entry name" value="REC"/>
    <property type="match status" value="2"/>
</dbReference>
<dbReference type="Pfam" id="PF08448">
    <property type="entry name" value="PAS_4"/>
    <property type="match status" value="1"/>
</dbReference>
<evidence type="ECO:0000256" key="4">
    <source>
        <dbReference type="ARBA" id="ARBA00023012"/>
    </source>
</evidence>
<dbReference type="PANTHER" id="PTHR45339:SF1">
    <property type="entry name" value="HYBRID SIGNAL TRANSDUCTION HISTIDINE KINASE J"/>
    <property type="match status" value="1"/>
</dbReference>
<proteinExistence type="predicted"/>
<keyword evidence="6" id="KW-1133">Transmembrane helix</keyword>
<dbReference type="PROSITE" id="PS50109">
    <property type="entry name" value="HIS_KIN"/>
    <property type="match status" value="1"/>
</dbReference>
<evidence type="ECO:0000313" key="10">
    <source>
        <dbReference type="Proteomes" id="UP000248148"/>
    </source>
</evidence>
<dbReference type="PROSITE" id="PS50110">
    <property type="entry name" value="RESPONSE_REGULATORY"/>
    <property type="match status" value="2"/>
</dbReference>
<dbReference type="CDD" id="cd00082">
    <property type="entry name" value="HisKA"/>
    <property type="match status" value="1"/>
</dbReference>
<dbReference type="FunFam" id="3.30.565.10:FF:000078">
    <property type="entry name" value="Two-component sensor histidine kinase"/>
    <property type="match status" value="1"/>
</dbReference>
<dbReference type="SUPFAM" id="SSF47384">
    <property type="entry name" value="Homodimeric domain of signal transducing histidine kinase"/>
    <property type="match status" value="1"/>
</dbReference>
<dbReference type="SMART" id="SM00387">
    <property type="entry name" value="HATPase_c"/>
    <property type="match status" value="1"/>
</dbReference>
<keyword evidence="4" id="KW-0902">Two-component regulatory system</keyword>
<reference evidence="9 10" key="1">
    <citation type="submission" date="2018-06" db="EMBL/GenBank/DDBJ databases">
        <title>Genomic Encyclopedia of Archaeal and Bacterial Type Strains, Phase II (KMG-II): from individual species to whole genera.</title>
        <authorList>
            <person name="Goeker M."/>
        </authorList>
    </citation>
    <scope>NUCLEOTIDE SEQUENCE [LARGE SCALE GENOMIC DNA]</scope>
    <source>
        <strain evidence="9 10">JCM 11668</strain>
    </source>
</reference>
<dbReference type="InterPro" id="IPR003594">
    <property type="entry name" value="HATPase_dom"/>
</dbReference>
<evidence type="ECO:0000259" key="8">
    <source>
        <dbReference type="PROSITE" id="PS50110"/>
    </source>
</evidence>
<dbReference type="NCBIfam" id="TIGR00229">
    <property type="entry name" value="sensory_box"/>
    <property type="match status" value="1"/>
</dbReference>
<dbReference type="InterPro" id="IPR004358">
    <property type="entry name" value="Sig_transdc_His_kin-like_C"/>
</dbReference>
<dbReference type="InterPro" id="IPR036890">
    <property type="entry name" value="HATPase_C_sf"/>
</dbReference>
<feature type="modified residue" description="4-aspartylphosphate" evidence="5">
    <location>
        <position position="527"/>
    </location>
</feature>
<dbReference type="InterPro" id="IPR013656">
    <property type="entry name" value="PAS_4"/>
</dbReference>
<gene>
    <name evidence="9" type="ORF">BJ122_11492</name>
</gene>
<feature type="domain" description="Response regulatory" evidence="8">
    <location>
        <begin position="478"/>
        <end position="589"/>
    </location>
</feature>
<dbReference type="SMART" id="SM00388">
    <property type="entry name" value="HisKA"/>
    <property type="match status" value="1"/>
</dbReference>
<dbReference type="InterPro" id="IPR011006">
    <property type="entry name" value="CheY-like_superfamily"/>
</dbReference>
<organism evidence="9 10">
    <name type="scientific">Rhodopseudomonas faecalis</name>
    <dbReference type="NCBI Taxonomy" id="99655"/>
    <lineage>
        <taxon>Bacteria</taxon>
        <taxon>Pseudomonadati</taxon>
        <taxon>Pseudomonadota</taxon>
        <taxon>Alphaproteobacteria</taxon>
        <taxon>Hyphomicrobiales</taxon>
        <taxon>Nitrobacteraceae</taxon>
        <taxon>Rhodopseudomonas</taxon>
    </lineage>
</organism>
<keyword evidence="10" id="KW-1185">Reference proteome</keyword>
<evidence type="ECO:0000256" key="1">
    <source>
        <dbReference type="ARBA" id="ARBA00000085"/>
    </source>
</evidence>
<dbReference type="InterPro" id="IPR003661">
    <property type="entry name" value="HisK_dim/P_dom"/>
</dbReference>
<dbReference type="InterPro" id="IPR000014">
    <property type="entry name" value="PAS"/>
</dbReference>
<dbReference type="InterPro" id="IPR035965">
    <property type="entry name" value="PAS-like_dom_sf"/>
</dbReference>
<dbReference type="Gene3D" id="3.40.50.2300">
    <property type="match status" value="2"/>
</dbReference>
<feature type="modified residue" description="4-aspartylphosphate" evidence="5">
    <location>
        <position position="673"/>
    </location>
</feature>
<dbReference type="EMBL" id="QJTI01000014">
    <property type="protein sequence ID" value="PYF02176.1"/>
    <property type="molecule type" value="Genomic_DNA"/>
</dbReference>
<protein>
    <recommendedName>
        <fullName evidence="2">histidine kinase</fullName>
        <ecNumber evidence="2">2.7.13.3</ecNumber>
    </recommendedName>
</protein>
<dbReference type="InterPro" id="IPR036097">
    <property type="entry name" value="HisK_dim/P_sf"/>
</dbReference>
<sequence length="750" mass="79983">MSGHQQSAAARAGAASPPRRGIGAIVRGGFSFCFGFAAAYALLRIEPLLAGEQAEALAIGAGLLGGWCSTVIVVLTGEVSRLRRSDAELSARNEALADRNWELEEAAHRASTVLDSQGDLIVLRDSEQRIRLANDAFCAMAGKPREALIGHRFAFNVLDHGADFIEADGTRVYDQKIATQNGARWISWREGWVRSDAGEPAELQCVGRDVTDRINTERALAEARDLACAANRAKSRFLAMASHEIRTPLNGIIGMSGLLLDTGLTAEQTTYVKAIKTSGDALSSLIEELLDYSKIEAGKIDLDLRPFALTALIEDIAELLAPRAQARELEIATYVDERLPAQVVGDAARLRQVLLNLAGNAIKFTETGGVALIVEPGLMPDEVRFLVRDTGIGIAPEAQARIFNDFEQADAQTARNYGGTGLGLSISDRIVKRMGGRIELQSQPGDGATFEVTIELPAAEGDAATAPPFTAPELDNQAVMLVGRNTIEASLIARRLERWGAHTCTVVDPDVAAALLPERPWHALLIDRAIGAAEVAALAAAARHHATHRIVMLTPTERHELQTMDAALTGYLVKPLRAASLAARLALPTADAPGIASDDGDDSADSERSVAVPAPSGLSILVAEDNEINALLMRSLLTRLGHRVLISTDGEQAFDAWIAAVSAGTPYDVILMDLQMPRLDGIEASKRIRAGEISRGAARTPIFALTANTLGDERTACDEAGMDGFLIKPLDRDKLDEALASIVAGRCLAA</sequence>
<dbReference type="FunFam" id="1.10.287.130:FF:000158">
    <property type="entry name" value="Hybrid sensor histidine kinase/response regulator"/>
    <property type="match status" value="1"/>
</dbReference>
<dbReference type="CDD" id="cd00130">
    <property type="entry name" value="PAS"/>
    <property type="match status" value="1"/>
</dbReference>
<keyword evidence="9" id="KW-0808">Transferase</keyword>
<dbReference type="CDD" id="cd17546">
    <property type="entry name" value="REC_hyHK_CKI1_RcsC-like"/>
    <property type="match status" value="1"/>
</dbReference>
<keyword evidence="6" id="KW-0472">Membrane</keyword>
<evidence type="ECO:0000313" key="9">
    <source>
        <dbReference type="EMBL" id="PYF02176.1"/>
    </source>
</evidence>
<name>A0A318TC42_9BRAD</name>
<dbReference type="RefSeq" id="WP_110781319.1">
    <property type="nucleotide sequence ID" value="NZ_QJTI01000014.1"/>
</dbReference>
<feature type="domain" description="Response regulatory" evidence="8">
    <location>
        <begin position="619"/>
        <end position="743"/>
    </location>
</feature>
<evidence type="ECO:0000256" key="3">
    <source>
        <dbReference type="ARBA" id="ARBA00022553"/>
    </source>
</evidence>
<evidence type="ECO:0000256" key="6">
    <source>
        <dbReference type="SAM" id="Phobius"/>
    </source>
</evidence>
<evidence type="ECO:0000256" key="5">
    <source>
        <dbReference type="PROSITE-ProRule" id="PRU00169"/>
    </source>
</evidence>
<keyword evidence="9" id="KW-0418">Kinase</keyword>
<dbReference type="EC" id="2.7.13.3" evidence="2"/>
<dbReference type="GO" id="GO:0000155">
    <property type="term" value="F:phosphorelay sensor kinase activity"/>
    <property type="evidence" value="ECO:0007669"/>
    <property type="project" value="InterPro"/>
</dbReference>
<dbReference type="SUPFAM" id="SSF52172">
    <property type="entry name" value="CheY-like"/>
    <property type="match status" value="2"/>
</dbReference>
<keyword evidence="6" id="KW-0812">Transmembrane</keyword>
<dbReference type="OrthoDB" id="9791542at2"/>
<dbReference type="InterPro" id="IPR001789">
    <property type="entry name" value="Sig_transdc_resp-reg_receiver"/>
</dbReference>
<dbReference type="InterPro" id="IPR005467">
    <property type="entry name" value="His_kinase_dom"/>
</dbReference>
<feature type="domain" description="Histidine kinase" evidence="7">
    <location>
        <begin position="240"/>
        <end position="458"/>
    </location>
</feature>
<dbReference type="Pfam" id="PF02518">
    <property type="entry name" value="HATPase_c"/>
    <property type="match status" value="1"/>
</dbReference>
<dbReference type="SUPFAM" id="SSF55874">
    <property type="entry name" value="ATPase domain of HSP90 chaperone/DNA topoisomerase II/histidine kinase"/>
    <property type="match status" value="1"/>
</dbReference>
<evidence type="ECO:0000256" key="2">
    <source>
        <dbReference type="ARBA" id="ARBA00012438"/>
    </source>
</evidence>
<dbReference type="Gene3D" id="1.10.287.130">
    <property type="match status" value="1"/>
</dbReference>
<dbReference type="Proteomes" id="UP000248148">
    <property type="component" value="Unassembled WGS sequence"/>
</dbReference>
<dbReference type="Gene3D" id="3.30.450.20">
    <property type="entry name" value="PAS domain"/>
    <property type="match status" value="1"/>
</dbReference>
<dbReference type="Gene3D" id="3.30.565.10">
    <property type="entry name" value="Histidine kinase-like ATPase, C-terminal domain"/>
    <property type="match status" value="1"/>
</dbReference>
<dbReference type="AlphaFoldDB" id="A0A318TC42"/>
<comment type="caution">
    <text evidence="9">The sequence shown here is derived from an EMBL/GenBank/DDBJ whole genome shotgun (WGS) entry which is preliminary data.</text>
</comment>
<comment type="catalytic activity">
    <reaction evidence="1">
        <text>ATP + protein L-histidine = ADP + protein N-phospho-L-histidine.</text>
        <dbReference type="EC" id="2.7.13.3"/>
    </reaction>
</comment>
<feature type="transmembrane region" description="Helical" evidence="6">
    <location>
        <begin position="21"/>
        <end position="43"/>
    </location>
</feature>
<evidence type="ECO:0000259" key="7">
    <source>
        <dbReference type="PROSITE" id="PS50109"/>
    </source>
</evidence>